<evidence type="ECO:0000256" key="1">
    <source>
        <dbReference type="SAM" id="MobiDB-lite"/>
    </source>
</evidence>
<feature type="compositionally biased region" description="Low complexity" evidence="1">
    <location>
        <begin position="18"/>
        <end position="33"/>
    </location>
</feature>
<evidence type="ECO:0000313" key="2">
    <source>
        <dbReference type="EMBL" id="CAI6332422.1"/>
    </source>
</evidence>
<feature type="region of interest" description="Disordered" evidence="1">
    <location>
        <begin position="18"/>
        <end position="133"/>
    </location>
</feature>
<feature type="compositionally biased region" description="Basic and acidic residues" evidence="1">
    <location>
        <begin position="62"/>
        <end position="77"/>
    </location>
</feature>
<evidence type="ECO:0000313" key="3">
    <source>
        <dbReference type="Proteomes" id="UP001152607"/>
    </source>
</evidence>
<dbReference type="AlphaFoldDB" id="A0A9W4XTM4"/>
<feature type="compositionally biased region" description="Polar residues" evidence="1">
    <location>
        <begin position="39"/>
        <end position="57"/>
    </location>
</feature>
<accession>A0A9W4XTM4</accession>
<sequence>MASPSEFLTFYRRAVLSSSSSSRVLRSAARTSAPLRQFGASTQCYKENLSTDSSAKTDQFPDDEHTVNKVSKGDTLDIRSSNTKDAIKSQGKSGGHATEGRDSAGGVAKAKREHPEAPDPAIGMQDERGGRGG</sequence>
<dbReference type="Proteomes" id="UP001152607">
    <property type="component" value="Unassembled WGS sequence"/>
</dbReference>
<gene>
    <name evidence="2" type="ORF">PDIGIT_LOCUS5445</name>
</gene>
<dbReference type="OrthoDB" id="3945172at2759"/>
<proteinExistence type="predicted"/>
<organism evidence="2 3">
    <name type="scientific">Periconia digitata</name>
    <dbReference type="NCBI Taxonomy" id="1303443"/>
    <lineage>
        <taxon>Eukaryota</taxon>
        <taxon>Fungi</taxon>
        <taxon>Dikarya</taxon>
        <taxon>Ascomycota</taxon>
        <taxon>Pezizomycotina</taxon>
        <taxon>Dothideomycetes</taxon>
        <taxon>Pleosporomycetidae</taxon>
        <taxon>Pleosporales</taxon>
        <taxon>Massarineae</taxon>
        <taxon>Periconiaceae</taxon>
        <taxon>Periconia</taxon>
    </lineage>
</organism>
<dbReference type="EMBL" id="CAOQHR010000003">
    <property type="protein sequence ID" value="CAI6332422.1"/>
    <property type="molecule type" value="Genomic_DNA"/>
</dbReference>
<keyword evidence="3" id="KW-1185">Reference proteome</keyword>
<reference evidence="2" key="1">
    <citation type="submission" date="2023-01" db="EMBL/GenBank/DDBJ databases">
        <authorList>
            <person name="Van Ghelder C."/>
            <person name="Rancurel C."/>
        </authorList>
    </citation>
    <scope>NUCLEOTIDE SEQUENCE</scope>
    <source>
        <strain evidence="2">CNCM I-4278</strain>
    </source>
</reference>
<name>A0A9W4XTM4_9PLEO</name>
<protein>
    <submittedName>
        <fullName evidence="2">Uncharacterized protein</fullName>
    </submittedName>
</protein>
<comment type="caution">
    <text evidence="2">The sequence shown here is derived from an EMBL/GenBank/DDBJ whole genome shotgun (WGS) entry which is preliminary data.</text>
</comment>